<evidence type="ECO:0000313" key="3">
    <source>
        <dbReference type="Proteomes" id="UP001064632"/>
    </source>
</evidence>
<accession>A0ABY6B818</accession>
<feature type="transmembrane region" description="Helical" evidence="1">
    <location>
        <begin position="79"/>
        <end position="99"/>
    </location>
</feature>
<keyword evidence="1" id="KW-0812">Transmembrane</keyword>
<reference evidence="2" key="1">
    <citation type="submission" date="2022-09" db="EMBL/GenBank/DDBJ databases">
        <title>Tahibacter sp. nov., isolated from a fresh water.</title>
        <authorList>
            <person name="Baek J.H."/>
            <person name="Lee J.K."/>
            <person name="Kim J.M."/>
            <person name="Jeon C.O."/>
        </authorList>
    </citation>
    <scope>NUCLEOTIDE SEQUENCE</scope>
    <source>
        <strain evidence="2">W38</strain>
    </source>
</reference>
<keyword evidence="1" id="KW-0472">Membrane</keyword>
<dbReference type="Proteomes" id="UP001064632">
    <property type="component" value="Chromosome"/>
</dbReference>
<feature type="transmembrane region" description="Helical" evidence="1">
    <location>
        <begin position="40"/>
        <end position="59"/>
    </location>
</feature>
<sequence length="203" mass="22407">MATANSGSPRHFRPGWFAWSASALWLLFCGLLLSDAHVGFEAFLGALVFGLVWIITWLARLGWSVYARWKGIHGVRRPMPGVANWLLEPLVAGIGLLLVHTDTLALARFGLSEPALSAYVRDVRQGTIPFDPDRDHPPRWVGLYRVYHTDHLPDSTVRILTSGANLLDNGGLACAKAGEPGGTGEDFYAKRFPGCWYGYVQSW</sequence>
<keyword evidence="3" id="KW-1185">Reference proteome</keyword>
<keyword evidence="1" id="KW-1133">Transmembrane helix</keyword>
<organism evidence="2 3">
    <name type="scientific">Tahibacter amnicola</name>
    <dbReference type="NCBI Taxonomy" id="2976241"/>
    <lineage>
        <taxon>Bacteria</taxon>
        <taxon>Pseudomonadati</taxon>
        <taxon>Pseudomonadota</taxon>
        <taxon>Gammaproteobacteria</taxon>
        <taxon>Lysobacterales</taxon>
        <taxon>Rhodanobacteraceae</taxon>
        <taxon>Tahibacter</taxon>
    </lineage>
</organism>
<name>A0ABY6B818_9GAMM</name>
<evidence type="ECO:0000313" key="2">
    <source>
        <dbReference type="EMBL" id="UXI66231.1"/>
    </source>
</evidence>
<gene>
    <name evidence="2" type="ORF">N4264_15900</name>
</gene>
<evidence type="ECO:0000256" key="1">
    <source>
        <dbReference type="SAM" id="Phobius"/>
    </source>
</evidence>
<feature type="transmembrane region" description="Helical" evidence="1">
    <location>
        <begin position="16"/>
        <end position="33"/>
    </location>
</feature>
<proteinExistence type="predicted"/>
<protein>
    <submittedName>
        <fullName evidence="2">Uncharacterized protein</fullName>
    </submittedName>
</protein>
<dbReference type="RefSeq" id="WP_261693215.1">
    <property type="nucleotide sequence ID" value="NZ_CP104694.1"/>
</dbReference>
<dbReference type="EMBL" id="CP104694">
    <property type="protein sequence ID" value="UXI66231.1"/>
    <property type="molecule type" value="Genomic_DNA"/>
</dbReference>